<dbReference type="OrthoDB" id="5326008at2"/>
<proteinExistence type="predicted"/>
<dbReference type="EMBL" id="LIPY01000117">
    <property type="protein sequence ID" value="KWX73509.1"/>
    <property type="molecule type" value="Genomic_DNA"/>
</dbReference>
<dbReference type="Proteomes" id="UP000182783">
    <property type="component" value="Unassembled WGS sequence"/>
</dbReference>
<sequence>MYDCELFDNYYDAIVSLGNSCATAENFKINGLANISSPFDWIVSNDTSQISKQFDTMFDSFFNLENQQLAENQDEEGHFVILDKGTNFISRHDIPKGDFVYPDTFKILNSKFTHKVESFYRRISFCNKILFVRRSKEVTNKEIIDLKQSLDQSFTDKEVHLLILKDSPNENIQRIKKDTWIVYSKFNYTGINPYVAWKGDYLAWGKIFFKIKTVSYLERLEKILTEKLNNRSVVIWGMQGDFHEIESVLQKNELEYYAYDKKLSITCENDHIFTEPIFLLDRKKFFVIVNTGNYYSEIFEDLLEYKFEMGTDCFFY</sequence>
<dbReference type="RefSeq" id="WP_062524191.1">
    <property type="nucleotide sequence ID" value="NZ_CP048429.1"/>
</dbReference>
<organism evidence="2 4">
    <name type="scientific">Paenibacillus jilunlii</name>
    <dbReference type="NCBI Taxonomy" id="682956"/>
    <lineage>
        <taxon>Bacteria</taxon>
        <taxon>Bacillati</taxon>
        <taxon>Bacillota</taxon>
        <taxon>Bacilli</taxon>
        <taxon>Bacillales</taxon>
        <taxon>Paenibacillaceae</taxon>
        <taxon>Paenibacillus</taxon>
    </lineage>
</organism>
<evidence type="ECO:0000313" key="4">
    <source>
        <dbReference type="Proteomes" id="UP000182783"/>
    </source>
</evidence>
<evidence type="ECO:0000313" key="3">
    <source>
        <dbReference type="Proteomes" id="UP000070252"/>
    </source>
</evidence>
<protein>
    <submittedName>
        <fullName evidence="2">Putative papain-like cysteine peptidase</fullName>
    </submittedName>
</protein>
<keyword evidence="3" id="KW-1185">Reference proteome</keyword>
<evidence type="ECO:0000313" key="2">
    <source>
        <dbReference type="EMBL" id="SDM83150.1"/>
    </source>
</evidence>
<reference evidence="1 3" key="1">
    <citation type="submission" date="2015-08" db="EMBL/GenBank/DDBJ databases">
        <title>Genome of Paenibacillus jilunlii.</title>
        <authorList>
            <person name="Sant'Anna F.H."/>
            <person name="Ambrosini A."/>
            <person name="Souza R."/>
            <person name="Bach E."/>
            <person name="Fernandes G."/>
            <person name="Balsanelli E."/>
            <person name="Baura V.A."/>
            <person name="Pedrosa F.O."/>
            <person name="Souza E.M."/>
            <person name="Passaglia L."/>
        </authorList>
    </citation>
    <scope>NUCLEOTIDE SEQUENCE [LARGE SCALE GENOMIC DNA]</scope>
    <source>
        <strain evidence="1 3">DSM 23019</strain>
    </source>
</reference>
<dbReference type="Pfam" id="PF08795">
    <property type="entry name" value="DUF1796"/>
    <property type="match status" value="1"/>
</dbReference>
<gene>
    <name evidence="1" type="ORF">AML91_17660</name>
    <name evidence="2" type="ORF">SAMN05216191_11949</name>
</gene>
<dbReference type="InterPro" id="IPR014903">
    <property type="entry name" value="DUF1796"/>
</dbReference>
<reference evidence="2 4" key="2">
    <citation type="submission" date="2016-10" db="EMBL/GenBank/DDBJ databases">
        <authorList>
            <person name="de Groot N.N."/>
        </authorList>
    </citation>
    <scope>NUCLEOTIDE SEQUENCE [LARGE SCALE GENOMIC DNA]</scope>
    <source>
        <strain evidence="2 4">CGMCC 1.10239</strain>
    </source>
</reference>
<accession>A0A1G9WF83</accession>
<dbReference type="AlphaFoldDB" id="A0A1G9WF83"/>
<name>A0A1G9WF83_9BACL</name>
<dbReference type="EMBL" id="FNGM01000019">
    <property type="protein sequence ID" value="SDM83150.1"/>
    <property type="molecule type" value="Genomic_DNA"/>
</dbReference>
<dbReference type="Proteomes" id="UP000070252">
    <property type="component" value="Unassembled WGS sequence"/>
</dbReference>
<evidence type="ECO:0000313" key="1">
    <source>
        <dbReference type="EMBL" id="KWX73509.1"/>
    </source>
</evidence>